<name>A0A498ICL9_MALDO</name>
<feature type="region of interest" description="Disordered" evidence="1">
    <location>
        <begin position="67"/>
        <end position="91"/>
    </location>
</feature>
<keyword evidence="2" id="KW-0812">Transmembrane</keyword>
<dbReference type="Proteomes" id="UP000290289">
    <property type="component" value="Chromosome 12"/>
</dbReference>
<accession>A0A498ICL9</accession>
<comment type="caution">
    <text evidence="3">The sequence shown here is derived from an EMBL/GenBank/DDBJ whole genome shotgun (WGS) entry which is preliminary data.</text>
</comment>
<reference evidence="3 4" key="1">
    <citation type="submission" date="2018-10" db="EMBL/GenBank/DDBJ databases">
        <title>A high-quality apple genome assembly.</title>
        <authorList>
            <person name="Hu J."/>
        </authorList>
    </citation>
    <scope>NUCLEOTIDE SEQUENCE [LARGE SCALE GENOMIC DNA]</scope>
    <source>
        <strain evidence="4">cv. HFTH1</strain>
        <tissue evidence="3">Young leaf</tissue>
    </source>
</reference>
<organism evidence="3 4">
    <name type="scientific">Malus domestica</name>
    <name type="common">Apple</name>
    <name type="synonym">Pyrus malus</name>
    <dbReference type="NCBI Taxonomy" id="3750"/>
    <lineage>
        <taxon>Eukaryota</taxon>
        <taxon>Viridiplantae</taxon>
        <taxon>Streptophyta</taxon>
        <taxon>Embryophyta</taxon>
        <taxon>Tracheophyta</taxon>
        <taxon>Spermatophyta</taxon>
        <taxon>Magnoliopsida</taxon>
        <taxon>eudicotyledons</taxon>
        <taxon>Gunneridae</taxon>
        <taxon>Pentapetalae</taxon>
        <taxon>rosids</taxon>
        <taxon>fabids</taxon>
        <taxon>Rosales</taxon>
        <taxon>Rosaceae</taxon>
        <taxon>Amygdaloideae</taxon>
        <taxon>Maleae</taxon>
        <taxon>Malus</taxon>
    </lineage>
</organism>
<dbReference type="EMBL" id="RDQH01000338">
    <property type="protein sequence ID" value="RXH80729.1"/>
    <property type="molecule type" value="Genomic_DNA"/>
</dbReference>
<evidence type="ECO:0000256" key="1">
    <source>
        <dbReference type="SAM" id="MobiDB-lite"/>
    </source>
</evidence>
<protein>
    <submittedName>
        <fullName evidence="3">Uncharacterized protein</fullName>
    </submittedName>
</protein>
<evidence type="ECO:0000256" key="2">
    <source>
        <dbReference type="SAM" id="Phobius"/>
    </source>
</evidence>
<evidence type="ECO:0000313" key="3">
    <source>
        <dbReference type="EMBL" id="RXH80729.1"/>
    </source>
</evidence>
<feature type="transmembrane region" description="Helical" evidence="2">
    <location>
        <begin position="36"/>
        <end position="58"/>
    </location>
</feature>
<gene>
    <name evidence="3" type="ORF">DVH24_004643</name>
</gene>
<evidence type="ECO:0000313" key="4">
    <source>
        <dbReference type="Proteomes" id="UP000290289"/>
    </source>
</evidence>
<dbReference type="AlphaFoldDB" id="A0A498ICL9"/>
<keyword evidence="2" id="KW-1133">Transmembrane helix</keyword>
<keyword evidence="2" id="KW-0472">Membrane</keyword>
<proteinExistence type="predicted"/>
<feature type="compositionally biased region" description="Pro residues" evidence="1">
    <location>
        <begin position="74"/>
        <end position="83"/>
    </location>
</feature>
<sequence length="91" mass="9829">MMCSSSSSLSVLVFEALVPGFTESFRDSLASNQMGYIIVVSAPVILFIMIVALAFYLLGRATGRRQSSTAPQYFGPPVPPPQEKFPEGKTP</sequence>
<keyword evidence="4" id="KW-1185">Reference proteome</keyword>